<evidence type="ECO:0000256" key="5">
    <source>
        <dbReference type="ARBA" id="ARBA00024347"/>
    </source>
</evidence>
<protein>
    <recommendedName>
        <fullName evidence="7">PARP catalytic domain-containing protein</fullName>
    </recommendedName>
</protein>
<dbReference type="SUPFAM" id="SSF56399">
    <property type="entry name" value="ADP-ribosylation"/>
    <property type="match status" value="1"/>
</dbReference>
<proteinExistence type="inferred from homology"/>
<organism evidence="6">
    <name type="scientific">Amphimedon queenslandica</name>
    <name type="common">Sponge</name>
    <dbReference type="NCBI Taxonomy" id="400682"/>
    <lineage>
        <taxon>Eukaryota</taxon>
        <taxon>Metazoa</taxon>
        <taxon>Porifera</taxon>
        <taxon>Demospongiae</taxon>
        <taxon>Heteroscleromorpha</taxon>
        <taxon>Haplosclerida</taxon>
        <taxon>Niphatidae</taxon>
        <taxon>Amphimedon</taxon>
    </lineage>
</organism>
<dbReference type="OrthoDB" id="109543at2759"/>
<dbReference type="PANTHER" id="PTHR21328">
    <property type="entry name" value="POLY ADP-RIBOSE POLYMERASE FAMILY, MEMBER PARP"/>
    <property type="match status" value="1"/>
</dbReference>
<dbReference type="Gene3D" id="3.90.228.10">
    <property type="match status" value="1"/>
</dbReference>
<evidence type="ECO:0000256" key="4">
    <source>
        <dbReference type="ARBA" id="ARBA00023027"/>
    </source>
</evidence>
<keyword evidence="4" id="KW-0520">NAD</keyword>
<dbReference type="GO" id="GO:0016757">
    <property type="term" value="F:glycosyltransferase activity"/>
    <property type="evidence" value="ECO:0007669"/>
    <property type="project" value="UniProtKB-KW"/>
</dbReference>
<dbReference type="InParanoid" id="A0A1X7VDP6"/>
<dbReference type="EnsemblMetazoa" id="Aqu2.1.37859_001">
    <property type="protein sequence ID" value="Aqu2.1.37859_001"/>
    <property type="gene ID" value="Aqu2.1.37859"/>
</dbReference>
<keyword evidence="3" id="KW-0548">Nucleotidyltransferase</keyword>
<dbReference type="AlphaFoldDB" id="A0A1X7VDP6"/>
<dbReference type="eggNOG" id="ENOG502QPRC">
    <property type="taxonomic scope" value="Eukaryota"/>
</dbReference>
<name>A0A1X7VDP6_AMPQE</name>
<evidence type="ECO:0008006" key="7">
    <source>
        <dbReference type="Google" id="ProtNLM"/>
    </source>
</evidence>
<evidence type="ECO:0000256" key="1">
    <source>
        <dbReference type="ARBA" id="ARBA00022676"/>
    </source>
</evidence>
<sequence>MADAAESVATDASVVDLLIAMCNAATNSSRASLILDPFPSIVDPSNPHRLAMDPSLNGAAYGSGIYLSPHAMTSFGYSNRYYYDPSSQKKGSSGKQLETLAGKLNITCIALCEVVTSKELRRSGDIWVCSNSEHVVTRFFFVYDTNSATSEASSLHTETNRAFKQEIMHAVALAKKMKLDNSTASKTK</sequence>
<evidence type="ECO:0000313" key="6">
    <source>
        <dbReference type="EnsemblMetazoa" id="Aqu2.1.37859_001"/>
    </source>
</evidence>
<comment type="similarity">
    <text evidence="5">Belongs to the ARTD/PARP family.</text>
</comment>
<keyword evidence="1" id="KW-0328">Glycosyltransferase</keyword>
<dbReference type="GO" id="GO:0016779">
    <property type="term" value="F:nucleotidyltransferase activity"/>
    <property type="evidence" value="ECO:0007669"/>
    <property type="project" value="UniProtKB-KW"/>
</dbReference>
<evidence type="ECO:0000256" key="2">
    <source>
        <dbReference type="ARBA" id="ARBA00022679"/>
    </source>
</evidence>
<keyword evidence="2" id="KW-0808">Transferase</keyword>
<evidence type="ECO:0000256" key="3">
    <source>
        <dbReference type="ARBA" id="ARBA00022695"/>
    </source>
</evidence>
<dbReference type="InterPro" id="IPR051838">
    <property type="entry name" value="ARTD_PARP"/>
</dbReference>
<dbReference type="STRING" id="400682.A0A1X7VDP6"/>
<accession>A0A1X7VDP6</accession>
<reference evidence="6" key="1">
    <citation type="submission" date="2017-05" db="UniProtKB">
        <authorList>
            <consortium name="EnsemblMetazoa"/>
        </authorList>
    </citation>
    <scope>IDENTIFICATION</scope>
</reference>